<accession>A0A431WX52</accession>
<dbReference type="Proteomes" id="UP000267448">
    <property type="component" value="Unassembled WGS sequence"/>
</dbReference>
<dbReference type="OrthoDB" id="6269873at2"/>
<protein>
    <submittedName>
        <fullName evidence="1">Uncharacterized protein</fullName>
    </submittedName>
</protein>
<evidence type="ECO:0000313" key="2">
    <source>
        <dbReference type="Proteomes" id="UP000267448"/>
    </source>
</evidence>
<dbReference type="AlphaFoldDB" id="A0A431WX52"/>
<keyword evidence="2" id="KW-1185">Reference proteome</keyword>
<name>A0A431WX52_9GAMM</name>
<dbReference type="RefSeq" id="WP_126519026.1">
    <property type="nucleotide sequence ID" value="NZ_RXNU01000002.1"/>
</dbReference>
<organism evidence="1 2">
    <name type="scientific">Shewanella canadensis</name>
    <dbReference type="NCBI Taxonomy" id="271096"/>
    <lineage>
        <taxon>Bacteria</taxon>
        <taxon>Pseudomonadati</taxon>
        <taxon>Pseudomonadota</taxon>
        <taxon>Gammaproteobacteria</taxon>
        <taxon>Alteromonadales</taxon>
        <taxon>Shewanellaceae</taxon>
        <taxon>Shewanella</taxon>
    </lineage>
</organism>
<comment type="caution">
    <text evidence="1">The sequence shown here is derived from an EMBL/GenBank/DDBJ whole genome shotgun (WGS) entry which is preliminary data.</text>
</comment>
<sequence length="130" mass="13863">MKNLNRRVKKSEGRKLGFIGSLQISLAYLIVPAGAGALLGLAAGLAFASTAVAGFDEKVAASFAAKYQVCALKLKDTPGYRLKALGLKAKSDEIGRDKLGGGGYIAAFQKEKKKAWLLSKKECKKFANRL</sequence>
<dbReference type="EMBL" id="RXNU01000002">
    <property type="protein sequence ID" value="RTR40011.1"/>
    <property type="molecule type" value="Genomic_DNA"/>
</dbReference>
<gene>
    <name evidence="1" type="ORF">EKG38_04510</name>
</gene>
<evidence type="ECO:0000313" key="1">
    <source>
        <dbReference type="EMBL" id="RTR40011.1"/>
    </source>
</evidence>
<reference evidence="1 2" key="1">
    <citation type="submission" date="2018-12" db="EMBL/GenBank/DDBJ databases">
        <authorList>
            <person name="Yu L."/>
        </authorList>
    </citation>
    <scope>NUCLEOTIDE SEQUENCE [LARGE SCALE GENOMIC DNA]</scope>
    <source>
        <strain evidence="1 2">HAW-EB2</strain>
    </source>
</reference>
<proteinExistence type="predicted"/>